<dbReference type="KEGG" id="abri:DFR85_06550"/>
<evidence type="ECO:0000256" key="8">
    <source>
        <dbReference type="ARBA" id="ARBA00023285"/>
    </source>
</evidence>
<comment type="function">
    <text evidence="9">Catalyzes the release of L-lysine from [LysW]-gamma-L-lysine and the release of L-ornithine from [LysW]-L-ornithine.</text>
</comment>
<reference evidence="11 12" key="1">
    <citation type="submission" date="2018-05" db="EMBL/GenBank/DDBJ databases">
        <title>Complete Genome Sequences of Extremely Thermoacidophilic, Metal-Mobilizing Type-Strain Members of the Archaeal Family Sulfolobaceae: Acidianus brierleyi DSM-1651T, Acidianus sulfidivorans DSM-18786T, Metallosphaera hakonensis DSM-7519T, and Metallosphaera prunae DSM-10039T.</title>
        <authorList>
            <person name="Counts J.A."/>
            <person name="Kelly R.M."/>
        </authorList>
    </citation>
    <scope>NUCLEOTIDE SEQUENCE [LARGE SCALE GENOMIC DNA]</scope>
    <source>
        <strain evidence="11 12">DSM 1651</strain>
    </source>
</reference>
<keyword evidence="1 9" id="KW-0963">Cytoplasm</keyword>
<dbReference type="InterPro" id="IPR050072">
    <property type="entry name" value="Peptidase_M20A"/>
</dbReference>
<keyword evidence="12" id="KW-1185">Reference proteome</keyword>
<dbReference type="Gene3D" id="3.30.70.360">
    <property type="match status" value="1"/>
</dbReference>
<keyword evidence="2 9" id="KW-0055">Arginine biosynthesis</keyword>
<name>A0A2U9IE69_9CREN</name>
<dbReference type="SUPFAM" id="SSF53187">
    <property type="entry name" value="Zn-dependent exopeptidases"/>
    <property type="match status" value="1"/>
</dbReference>
<dbReference type="HAMAP" id="MF_01120">
    <property type="entry name" value="LysK"/>
    <property type="match status" value="1"/>
</dbReference>
<dbReference type="EMBL" id="CP029289">
    <property type="protein sequence ID" value="AWR94305.1"/>
    <property type="molecule type" value="Genomic_DNA"/>
</dbReference>
<dbReference type="InterPro" id="IPR036264">
    <property type="entry name" value="Bact_exopeptidase_dim_dom"/>
</dbReference>
<evidence type="ECO:0000256" key="6">
    <source>
        <dbReference type="ARBA" id="ARBA00022833"/>
    </source>
</evidence>
<keyword evidence="5 9" id="KW-0378">Hydrolase</keyword>
<dbReference type="NCBIfam" id="TIGR01902">
    <property type="entry name" value="dapE-lys-deAc"/>
    <property type="match status" value="1"/>
</dbReference>
<feature type="binding site" evidence="9">
    <location>
        <position position="317"/>
    </location>
    <ligand>
        <name>Zn(2+)</name>
        <dbReference type="ChEBI" id="CHEBI:29105"/>
        <label>2</label>
    </ligand>
</feature>
<evidence type="ECO:0000256" key="1">
    <source>
        <dbReference type="ARBA" id="ARBA00022490"/>
    </source>
</evidence>
<feature type="binding site" evidence="9">
    <location>
        <position position="92"/>
    </location>
    <ligand>
        <name>Zn(2+)</name>
        <dbReference type="ChEBI" id="CHEBI:29105"/>
        <label>2</label>
    </ligand>
</feature>
<feature type="active site" description="Proton acceptor" evidence="9">
    <location>
        <position position="122"/>
    </location>
</feature>
<organism evidence="11 12">
    <name type="scientific">Acidianus brierleyi</name>
    <dbReference type="NCBI Taxonomy" id="41673"/>
    <lineage>
        <taxon>Archaea</taxon>
        <taxon>Thermoproteota</taxon>
        <taxon>Thermoprotei</taxon>
        <taxon>Sulfolobales</taxon>
        <taxon>Sulfolobaceae</taxon>
        <taxon>Acidianus</taxon>
    </lineage>
</organism>
<comment type="catalytic activity">
    <reaction evidence="9">
        <text>[amino-group carrier protein]-C-terminal-gamma-(L-lysyl)-L-glutamate + H2O = [amino-group carrier protein]-C-terminal-L-glutamate + L-lysine</text>
        <dbReference type="Rhea" id="RHEA:48684"/>
        <dbReference type="Rhea" id="RHEA-COMP:9693"/>
        <dbReference type="Rhea" id="RHEA-COMP:9715"/>
        <dbReference type="ChEBI" id="CHEBI:15377"/>
        <dbReference type="ChEBI" id="CHEBI:32551"/>
        <dbReference type="ChEBI" id="CHEBI:78525"/>
        <dbReference type="ChEBI" id="CHEBI:78526"/>
        <dbReference type="EC" id="3.5.1.130"/>
    </reaction>
</comment>
<dbReference type="GO" id="GO:0005737">
    <property type="term" value="C:cytoplasm"/>
    <property type="evidence" value="ECO:0007669"/>
    <property type="project" value="UniProtKB-SubCell"/>
</dbReference>
<dbReference type="InterPro" id="IPR010175">
    <property type="entry name" value="LysK"/>
</dbReference>
<feature type="binding site" evidence="9">
    <location>
        <position position="92"/>
    </location>
    <ligand>
        <name>Zn(2+)</name>
        <dbReference type="ChEBI" id="CHEBI:29105"/>
        <label>1</label>
    </ligand>
</feature>
<dbReference type="Proteomes" id="UP000248044">
    <property type="component" value="Chromosome"/>
</dbReference>
<feature type="active site" evidence="9">
    <location>
        <position position="70"/>
    </location>
</feature>
<protein>
    <recommendedName>
        <fullName evidence="9">[LysW]-lysine/[LysW]-ornithine hydrolase</fullName>
        <ecNumber evidence="9">3.5.1.130</ecNumber>
    </recommendedName>
</protein>
<dbReference type="GO" id="GO:0008270">
    <property type="term" value="F:zinc ion binding"/>
    <property type="evidence" value="ECO:0007669"/>
    <property type="project" value="UniProtKB-UniRule"/>
</dbReference>
<keyword evidence="3 9" id="KW-0028">Amino-acid biosynthesis</keyword>
<keyword evidence="4 9" id="KW-0479">Metal-binding</keyword>
<dbReference type="Pfam" id="PF07687">
    <property type="entry name" value="M20_dimer"/>
    <property type="match status" value="1"/>
</dbReference>
<dbReference type="EC" id="3.5.1.130" evidence="9"/>
<dbReference type="RefSeq" id="WP_110270186.1">
    <property type="nucleotide sequence ID" value="NZ_CP029289.2"/>
</dbReference>
<comment type="pathway">
    <text evidence="9">Amino-acid biosynthesis; L-arginine biosynthesis.</text>
</comment>
<evidence type="ECO:0000313" key="12">
    <source>
        <dbReference type="Proteomes" id="UP000248044"/>
    </source>
</evidence>
<evidence type="ECO:0000256" key="5">
    <source>
        <dbReference type="ARBA" id="ARBA00022801"/>
    </source>
</evidence>
<dbReference type="SUPFAM" id="SSF55031">
    <property type="entry name" value="Bacterial exopeptidase dimerisation domain"/>
    <property type="match status" value="1"/>
</dbReference>
<proteinExistence type="inferred from homology"/>
<keyword evidence="8 9" id="KW-0170">Cobalt</keyword>
<dbReference type="NCBIfam" id="NF001747">
    <property type="entry name" value="PRK00466.1"/>
    <property type="match status" value="1"/>
</dbReference>
<dbReference type="GO" id="GO:0042450">
    <property type="term" value="P:L-arginine biosynthetic process via ornithine"/>
    <property type="evidence" value="ECO:0007669"/>
    <property type="project" value="UniProtKB-UniRule"/>
</dbReference>
<keyword evidence="7 9" id="KW-0457">Lysine biosynthesis</keyword>
<feature type="domain" description="Peptidase M20 dimerisation" evidence="10">
    <location>
        <begin position="157"/>
        <end position="245"/>
    </location>
</feature>
<comment type="cofactor">
    <cofactor evidence="9">
        <name>Zn(2+)</name>
        <dbReference type="ChEBI" id="CHEBI:29105"/>
    </cofactor>
    <cofactor evidence="9">
        <name>Co(2+)</name>
        <dbReference type="ChEBI" id="CHEBI:48828"/>
    </cofactor>
    <text evidence="9">Binds 2 Zn(2+) or Co(2+) ions per subunit.</text>
</comment>
<dbReference type="PROSITE" id="PS00759">
    <property type="entry name" value="ARGE_DAPE_CPG2_2"/>
    <property type="match status" value="1"/>
</dbReference>
<comment type="similarity">
    <text evidence="9">Belongs to the peptidase M20A family. LysK subfamily.</text>
</comment>
<keyword evidence="6 9" id="KW-0862">Zinc</keyword>
<dbReference type="PANTHER" id="PTHR43808">
    <property type="entry name" value="ACETYLORNITHINE DEACETYLASE"/>
    <property type="match status" value="1"/>
</dbReference>
<dbReference type="UniPathway" id="UPA00068"/>
<dbReference type="GO" id="GO:0050897">
    <property type="term" value="F:cobalt ion binding"/>
    <property type="evidence" value="ECO:0007669"/>
    <property type="project" value="UniProtKB-UniRule"/>
</dbReference>
<sequence>MLQEKEFLKQKAKQLLLSILSIYTPSGNEKNAESFFINVSKEFNLPLKITKSNSYFLSPGGKILLAPHVDTVPGFIEPHIENDIVFGRGAVDDKGPLIAMLLATWIALENGKKVSFIALSDEENKSAGARELLNEGINFEHIIVGEPTNTKNVVTEYRGLMHLDIICKAKSEHSSSATQNIIIDMSRKINEISLLPSTYDKPSIVPTIIRSGEYMNVTPSDAYLHLDVRYPYNTDKSNILSPIYEQFKDCEIKIIESVDPVKVSVNSPAVKAVMKGLIKQGIKPSIVRKAGTSDMNILKNITQSIVTYGPGDSKLEHTELEKITLDEIYIGIQTYLNAIEELC</sequence>
<evidence type="ECO:0000256" key="9">
    <source>
        <dbReference type="HAMAP-Rule" id="MF_01120"/>
    </source>
</evidence>
<dbReference type="UniPathway" id="UPA00033">
    <property type="reaction ID" value="UER00039"/>
</dbReference>
<comment type="subcellular location">
    <subcellularLocation>
        <location evidence="9">Cytoplasm</location>
    </subcellularLocation>
</comment>
<evidence type="ECO:0000256" key="3">
    <source>
        <dbReference type="ARBA" id="ARBA00022605"/>
    </source>
</evidence>
<feature type="binding site" evidence="9">
    <location>
        <position position="146"/>
    </location>
    <ligand>
        <name>Zn(2+)</name>
        <dbReference type="ChEBI" id="CHEBI:29105"/>
        <label>1</label>
    </ligand>
</feature>
<dbReference type="Gene3D" id="3.40.630.10">
    <property type="entry name" value="Zn peptidases"/>
    <property type="match status" value="1"/>
</dbReference>
<dbReference type="PANTHER" id="PTHR43808:SF28">
    <property type="entry name" value="[LYSW]-LYSINE_[LYSW]-ORNITHINE HYDROLASE"/>
    <property type="match status" value="1"/>
</dbReference>
<accession>A0A2U9IE69</accession>
<dbReference type="Pfam" id="PF01546">
    <property type="entry name" value="Peptidase_M20"/>
    <property type="match status" value="1"/>
</dbReference>
<dbReference type="InterPro" id="IPR011650">
    <property type="entry name" value="Peptidase_M20_dimer"/>
</dbReference>
<comment type="pathway">
    <text evidence="9">Amino-acid biosynthesis; L-lysine biosynthesis via AAA pathway; L-lysine from L-alpha-aminoadipate (Thermus route): step 5/5.</text>
</comment>
<dbReference type="InterPro" id="IPR001261">
    <property type="entry name" value="ArgE/DapE_CS"/>
</dbReference>
<dbReference type="InterPro" id="IPR002933">
    <property type="entry name" value="Peptidase_M20"/>
</dbReference>
<dbReference type="AlphaFoldDB" id="A0A2U9IE69"/>
<evidence type="ECO:0000256" key="4">
    <source>
        <dbReference type="ARBA" id="ARBA00022723"/>
    </source>
</evidence>
<dbReference type="GeneID" id="36831800"/>
<feature type="binding site" evidence="9">
    <location>
        <position position="68"/>
    </location>
    <ligand>
        <name>Zn(2+)</name>
        <dbReference type="ChEBI" id="CHEBI:29105"/>
        <label>1</label>
    </ligand>
</feature>
<evidence type="ECO:0000256" key="7">
    <source>
        <dbReference type="ARBA" id="ARBA00023154"/>
    </source>
</evidence>
<evidence type="ECO:0000313" key="11">
    <source>
        <dbReference type="EMBL" id="AWR94305.1"/>
    </source>
</evidence>
<evidence type="ECO:0000256" key="2">
    <source>
        <dbReference type="ARBA" id="ARBA00022571"/>
    </source>
</evidence>
<gene>
    <name evidence="9" type="primary">lysK</name>
    <name evidence="11" type="ORF">DFR85_06550</name>
</gene>
<comment type="catalytic activity">
    <reaction evidence="9">
        <text>[amino-group carrier protein]-C-terminal-gamma-(L-ornithyl)-L-glutamate + H2O = [amino-group carrier protein]-C-terminal-L-glutamate + L-ornithine</text>
        <dbReference type="Rhea" id="RHEA:52676"/>
        <dbReference type="Rhea" id="RHEA-COMP:9693"/>
        <dbReference type="Rhea" id="RHEA-COMP:13328"/>
        <dbReference type="ChEBI" id="CHEBI:15377"/>
        <dbReference type="ChEBI" id="CHEBI:46911"/>
        <dbReference type="ChEBI" id="CHEBI:78525"/>
        <dbReference type="ChEBI" id="CHEBI:136763"/>
        <dbReference type="EC" id="3.5.1.132"/>
    </reaction>
</comment>
<evidence type="ECO:0000259" key="10">
    <source>
        <dbReference type="Pfam" id="PF07687"/>
    </source>
</evidence>
<dbReference type="OrthoDB" id="133929at2157"/>
<dbReference type="GO" id="GO:0019878">
    <property type="term" value="P:lysine biosynthetic process via aminoadipic acid"/>
    <property type="evidence" value="ECO:0007669"/>
    <property type="project" value="UniProtKB-UniRule"/>
</dbReference>
<feature type="binding site" evidence="9">
    <location>
        <position position="123"/>
    </location>
    <ligand>
        <name>Zn(2+)</name>
        <dbReference type="ChEBI" id="CHEBI:29105"/>
        <label>2</label>
    </ligand>
</feature>
<dbReference type="GO" id="GO:0016811">
    <property type="term" value="F:hydrolase activity, acting on carbon-nitrogen (but not peptide) bonds, in linear amides"/>
    <property type="evidence" value="ECO:0007669"/>
    <property type="project" value="UniProtKB-UniRule"/>
</dbReference>